<evidence type="ECO:0000256" key="3">
    <source>
        <dbReference type="ARBA" id="ARBA00022490"/>
    </source>
</evidence>
<comment type="subcellular location">
    <subcellularLocation>
        <location evidence="1 19">Cytoplasm</location>
    </subcellularLocation>
</comment>
<dbReference type="InterPro" id="IPR004114">
    <property type="entry name" value="THUMP_dom"/>
</dbReference>
<feature type="binding site" evidence="19">
    <location>
        <position position="296"/>
    </location>
    <ligand>
        <name>ATP</name>
        <dbReference type="ChEBI" id="CHEBI:30616"/>
    </ligand>
</feature>
<dbReference type="InterPro" id="IPR003720">
    <property type="entry name" value="tRNA_STrfase"/>
</dbReference>
<evidence type="ECO:0000256" key="15">
    <source>
        <dbReference type="ARBA" id="ARBA00071867"/>
    </source>
</evidence>
<dbReference type="GO" id="GO:0005524">
    <property type="term" value="F:ATP binding"/>
    <property type="evidence" value="ECO:0007669"/>
    <property type="project" value="UniProtKB-UniRule"/>
</dbReference>
<comment type="function">
    <text evidence="12 19">Catalyzes the ATP-dependent transfer of a sulfur to tRNA to produce 4-thiouridine in position 8 of tRNAs, which functions as a near-UV photosensor. Also catalyzes the transfer of sulfur to the sulfur carrier protein ThiS, forming ThiS-thiocarboxylate. This is a step in the synthesis of thiazole, in the thiamine biosynthesis pathway. The sulfur is donated as persulfide by IscS.</text>
</comment>
<feature type="domain" description="THUMP" evidence="20">
    <location>
        <begin position="61"/>
        <end position="165"/>
    </location>
</feature>
<evidence type="ECO:0000259" key="20">
    <source>
        <dbReference type="PROSITE" id="PS51165"/>
    </source>
</evidence>
<evidence type="ECO:0000256" key="12">
    <source>
        <dbReference type="ARBA" id="ARBA00058382"/>
    </source>
</evidence>
<dbReference type="Gene3D" id="3.40.50.620">
    <property type="entry name" value="HUPs"/>
    <property type="match status" value="1"/>
</dbReference>
<dbReference type="InterPro" id="IPR049962">
    <property type="entry name" value="THUMP_ThiI"/>
</dbReference>
<dbReference type="InterPro" id="IPR020536">
    <property type="entry name" value="ThiI_AANH"/>
</dbReference>
<evidence type="ECO:0000256" key="10">
    <source>
        <dbReference type="ARBA" id="ARBA00050570"/>
    </source>
</evidence>
<comment type="similarity">
    <text evidence="13 19">Belongs to the ThiI family.</text>
</comment>
<evidence type="ECO:0000256" key="16">
    <source>
        <dbReference type="ARBA" id="ARBA00075337"/>
    </source>
</evidence>
<keyword evidence="22" id="KW-1185">Reference proteome</keyword>
<evidence type="ECO:0000256" key="14">
    <source>
        <dbReference type="ARBA" id="ARBA00066827"/>
    </source>
</evidence>
<evidence type="ECO:0000256" key="1">
    <source>
        <dbReference type="ARBA" id="ARBA00004496"/>
    </source>
</evidence>
<keyword evidence="7 19" id="KW-0067">ATP-binding</keyword>
<dbReference type="EMBL" id="BMEL01000001">
    <property type="protein sequence ID" value="GGF06054.1"/>
    <property type="molecule type" value="Genomic_DNA"/>
</dbReference>
<comment type="catalytic activity">
    <reaction evidence="11 19">
        <text>[ThiS sulfur-carrier protein]-C-terminal Gly-Gly-AMP + S-sulfanyl-L-cysteinyl-[cysteine desulfurase] + AH2 = [ThiS sulfur-carrier protein]-C-terminal-Gly-aminoethanethioate + L-cysteinyl-[cysteine desulfurase] + A + AMP + 2 H(+)</text>
        <dbReference type="Rhea" id="RHEA:43340"/>
        <dbReference type="Rhea" id="RHEA-COMP:12157"/>
        <dbReference type="Rhea" id="RHEA-COMP:12158"/>
        <dbReference type="Rhea" id="RHEA-COMP:12910"/>
        <dbReference type="Rhea" id="RHEA-COMP:19908"/>
        <dbReference type="ChEBI" id="CHEBI:13193"/>
        <dbReference type="ChEBI" id="CHEBI:15378"/>
        <dbReference type="ChEBI" id="CHEBI:17499"/>
        <dbReference type="ChEBI" id="CHEBI:29950"/>
        <dbReference type="ChEBI" id="CHEBI:61963"/>
        <dbReference type="ChEBI" id="CHEBI:90618"/>
        <dbReference type="ChEBI" id="CHEBI:232372"/>
        <dbReference type="ChEBI" id="CHEBI:456215"/>
    </reaction>
</comment>
<evidence type="ECO:0000256" key="2">
    <source>
        <dbReference type="ARBA" id="ARBA00004948"/>
    </source>
</evidence>
<dbReference type="InterPro" id="IPR049961">
    <property type="entry name" value="ThiI_N"/>
</dbReference>
<keyword evidence="6 19" id="KW-0547">Nucleotide-binding</keyword>
<dbReference type="Pfam" id="PF02926">
    <property type="entry name" value="THUMP"/>
    <property type="match status" value="1"/>
</dbReference>
<dbReference type="CDD" id="cd11716">
    <property type="entry name" value="THUMP_ThiI"/>
    <property type="match status" value="1"/>
</dbReference>
<dbReference type="InterPro" id="IPR050102">
    <property type="entry name" value="tRNA_sulfurtransferase_ThiI"/>
</dbReference>
<dbReference type="GO" id="GO:0000049">
    <property type="term" value="F:tRNA binding"/>
    <property type="evidence" value="ECO:0007669"/>
    <property type="project" value="UniProtKB-UniRule"/>
</dbReference>
<evidence type="ECO:0000256" key="11">
    <source>
        <dbReference type="ARBA" id="ARBA00052330"/>
    </source>
</evidence>
<evidence type="ECO:0000256" key="5">
    <source>
        <dbReference type="ARBA" id="ARBA00022679"/>
    </source>
</evidence>
<dbReference type="FunFam" id="3.40.50.620:FF:000053">
    <property type="entry name" value="Probable tRNA sulfurtransferase"/>
    <property type="match status" value="1"/>
</dbReference>
<reference evidence="21" key="1">
    <citation type="journal article" date="2014" name="Int. J. Syst. Evol. Microbiol.">
        <title>Complete genome sequence of Corynebacterium casei LMG S-19264T (=DSM 44701T), isolated from a smear-ripened cheese.</title>
        <authorList>
            <consortium name="US DOE Joint Genome Institute (JGI-PGF)"/>
            <person name="Walter F."/>
            <person name="Albersmeier A."/>
            <person name="Kalinowski J."/>
            <person name="Ruckert C."/>
        </authorList>
    </citation>
    <scope>NUCLEOTIDE SEQUENCE</scope>
    <source>
        <strain evidence="21">CGMCC 1.12153</strain>
    </source>
</reference>
<evidence type="ECO:0000256" key="4">
    <source>
        <dbReference type="ARBA" id="ARBA00022555"/>
    </source>
</evidence>
<dbReference type="Pfam" id="PF22025">
    <property type="entry name" value="ThiI_fer"/>
    <property type="match status" value="1"/>
</dbReference>
<evidence type="ECO:0000256" key="8">
    <source>
        <dbReference type="ARBA" id="ARBA00022884"/>
    </source>
</evidence>
<dbReference type="PROSITE" id="PS51165">
    <property type="entry name" value="THUMP"/>
    <property type="match status" value="1"/>
</dbReference>
<dbReference type="HAMAP" id="MF_00021">
    <property type="entry name" value="ThiI"/>
    <property type="match status" value="1"/>
</dbReference>
<dbReference type="GO" id="GO:0005829">
    <property type="term" value="C:cytosol"/>
    <property type="evidence" value="ECO:0007669"/>
    <property type="project" value="TreeGrafter"/>
</dbReference>
<protein>
    <recommendedName>
        <fullName evidence="15 19">Probable tRNA sulfurtransferase</fullName>
        <ecNumber evidence="14 19">2.8.1.4</ecNumber>
    </recommendedName>
    <alternativeName>
        <fullName evidence="16 19">Sulfur carrier protein ThiS sulfurtransferase</fullName>
    </alternativeName>
    <alternativeName>
        <fullName evidence="17 19">Thiamine biosynthesis protein ThiI</fullName>
    </alternativeName>
    <alternativeName>
        <fullName evidence="18 19">tRNA 4-thiouridine synthase</fullName>
    </alternativeName>
</protein>
<dbReference type="EC" id="2.8.1.4" evidence="14 19"/>
<feature type="binding site" evidence="19">
    <location>
        <position position="265"/>
    </location>
    <ligand>
        <name>ATP</name>
        <dbReference type="ChEBI" id="CHEBI:30616"/>
    </ligand>
</feature>
<dbReference type="GO" id="GO:0004810">
    <property type="term" value="F:CCA tRNA nucleotidyltransferase activity"/>
    <property type="evidence" value="ECO:0007669"/>
    <property type="project" value="InterPro"/>
</dbReference>
<dbReference type="PANTHER" id="PTHR43209:SF1">
    <property type="entry name" value="TRNA SULFURTRANSFERASE"/>
    <property type="match status" value="1"/>
</dbReference>
<gene>
    <name evidence="19 21" type="primary">thiI</name>
    <name evidence="21" type="ORF">GCM10010954_00490</name>
</gene>
<evidence type="ECO:0000256" key="13">
    <source>
        <dbReference type="ARBA" id="ARBA00061472"/>
    </source>
</evidence>
<proteinExistence type="inferred from homology"/>
<dbReference type="SUPFAM" id="SSF52402">
    <property type="entry name" value="Adenine nucleotide alpha hydrolases-like"/>
    <property type="match status" value="1"/>
</dbReference>
<dbReference type="GO" id="GO:0052837">
    <property type="term" value="P:thiazole biosynthetic process"/>
    <property type="evidence" value="ECO:0007669"/>
    <property type="project" value="TreeGrafter"/>
</dbReference>
<dbReference type="PANTHER" id="PTHR43209">
    <property type="entry name" value="TRNA SULFURTRANSFERASE"/>
    <property type="match status" value="1"/>
</dbReference>
<name>A0A917AYS1_HALAA</name>
<accession>A0A917AYS1</accession>
<feature type="binding site" evidence="19">
    <location>
        <begin position="183"/>
        <end position="184"/>
    </location>
    <ligand>
        <name>ATP</name>
        <dbReference type="ChEBI" id="CHEBI:30616"/>
    </ligand>
</feature>
<keyword evidence="9 19" id="KW-0784">Thiamine biosynthesis</keyword>
<evidence type="ECO:0000256" key="7">
    <source>
        <dbReference type="ARBA" id="ARBA00022840"/>
    </source>
</evidence>
<dbReference type="Pfam" id="PF02568">
    <property type="entry name" value="ThiI"/>
    <property type="match status" value="1"/>
</dbReference>
<sequence length="401" mass="45485">MKFDSILIRYGEMAIKGKNRKYFERKLQDHLIKKLSQQFTHTRVRKQRDRMYVLLNGEDPHKVMQECQQVFGIHTLSFAIKVEKEEQAIKDAALYAFNDAPEAKTFKVSCRRADKTFSIGSQDLNYKVGGHILANTESVTVDVHHPDVEIKIEVRNDAAYITAQDYPGAGGLPIGTSGQSLLMLSGGIDSPVAGYLMMKRGVQLEAIHFHSPPFTSDRAKQKVLDLAAELAKYGHRINVHIVPFTALQQKIHNEIPEGYSMTVMRRMMMRVSEKIAAERNILSMTTGESLGQVASQTMESMNAINEVTNYPVIRPLVAMDKLDIISISKRINTYSISTLPYEDCCTIFVPKAPKTKPTRENARYYESNVDFDEEIIEAVRETKMVEVRADEKAEKEFEDLL</sequence>
<dbReference type="GO" id="GO:0002937">
    <property type="term" value="P:tRNA 4-thiouridine biosynthesis"/>
    <property type="evidence" value="ECO:0007669"/>
    <property type="project" value="TreeGrafter"/>
</dbReference>
<dbReference type="Gene3D" id="3.30.2130.30">
    <property type="match status" value="1"/>
</dbReference>
<dbReference type="InterPro" id="IPR014729">
    <property type="entry name" value="Rossmann-like_a/b/a_fold"/>
</dbReference>
<keyword evidence="5 19" id="KW-0808">Transferase</keyword>
<comment type="caution">
    <text evidence="21">The sequence shown here is derived from an EMBL/GenBank/DDBJ whole genome shotgun (WGS) entry which is preliminary data.</text>
</comment>
<evidence type="ECO:0000256" key="6">
    <source>
        <dbReference type="ARBA" id="ARBA00022741"/>
    </source>
</evidence>
<dbReference type="SMART" id="SM00981">
    <property type="entry name" value="THUMP"/>
    <property type="match status" value="1"/>
</dbReference>
<evidence type="ECO:0000256" key="18">
    <source>
        <dbReference type="ARBA" id="ARBA00080570"/>
    </source>
</evidence>
<evidence type="ECO:0000256" key="9">
    <source>
        <dbReference type="ARBA" id="ARBA00022977"/>
    </source>
</evidence>
<dbReference type="Proteomes" id="UP000660110">
    <property type="component" value="Unassembled WGS sequence"/>
</dbReference>
<dbReference type="NCBIfam" id="TIGR00342">
    <property type="entry name" value="tRNA uracil 4-sulfurtransferase ThiI"/>
    <property type="match status" value="1"/>
</dbReference>
<dbReference type="InterPro" id="IPR054173">
    <property type="entry name" value="ThiI_fer"/>
</dbReference>
<evidence type="ECO:0000313" key="22">
    <source>
        <dbReference type="Proteomes" id="UP000660110"/>
    </source>
</evidence>
<keyword evidence="8 19" id="KW-0694">RNA-binding</keyword>
<evidence type="ECO:0000256" key="17">
    <source>
        <dbReference type="ARBA" id="ARBA00077849"/>
    </source>
</evidence>
<comment type="catalytic activity">
    <reaction evidence="10 19">
        <text>[ThiI sulfur-carrier protein]-S-sulfanyl-L-cysteine + a uridine in tRNA + 2 reduced [2Fe-2S]-[ferredoxin] + ATP + H(+) = [ThiI sulfur-carrier protein]-L-cysteine + a 4-thiouridine in tRNA + 2 oxidized [2Fe-2S]-[ferredoxin] + AMP + diphosphate</text>
        <dbReference type="Rhea" id="RHEA:24176"/>
        <dbReference type="Rhea" id="RHEA-COMP:10000"/>
        <dbReference type="Rhea" id="RHEA-COMP:10001"/>
        <dbReference type="Rhea" id="RHEA-COMP:13337"/>
        <dbReference type="Rhea" id="RHEA-COMP:13338"/>
        <dbReference type="Rhea" id="RHEA-COMP:13339"/>
        <dbReference type="Rhea" id="RHEA-COMP:13340"/>
        <dbReference type="ChEBI" id="CHEBI:15378"/>
        <dbReference type="ChEBI" id="CHEBI:29950"/>
        <dbReference type="ChEBI" id="CHEBI:30616"/>
        <dbReference type="ChEBI" id="CHEBI:33019"/>
        <dbReference type="ChEBI" id="CHEBI:33737"/>
        <dbReference type="ChEBI" id="CHEBI:33738"/>
        <dbReference type="ChEBI" id="CHEBI:61963"/>
        <dbReference type="ChEBI" id="CHEBI:65315"/>
        <dbReference type="ChEBI" id="CHEBI:136798"/>
        <dbReference type="ChEBI" id="CHEBI:456215"/>
        <dbReference type="EC" id="2.8.1.4"/>
    </reaction>
</comment>
<keyword evidence="4 19" id="KW-0820">tRNA-binding</keyword>
<keyword evidence="3 19" id="KW-0963">Cytoplasm</keyword>
<dbReference type="GO" id="GO:0140741">
    <property type="term" value="F:tRNA-uracil-4 sulfurtransferase activity"/>
    <property type="evidence" value="ECO:0007669"/>
    <property type="project" value="UniProtKB-EC"/>
</dbReference>
<reference evidence="21" key="2">
    <citation type="submission" date="2020-09" db="EMBL/GenBank/DDBJ databases">
        <authorList>
            <person name="Sun Q."/>
            <person name="Zhou Y."/>
        </authorList>
    </citation>
    <scope>NUCLEOTIDE SEQUENCE</scope>
    <source>
        <strain evidence="21">CGMCC 1.12153</strain>
    </source>
</reference>
<dbReference type="GO" id="GO:0009229">
    <property type="term" value="P:thiamine diphosphate biosynthetic process"/>
    <property type="evidence" value="ECO:0007669"/>
    <property type="project" value="UniProtKB-UniRule"/>
</dbReference>
<feature type="binding site" evidence="19">
    <location>
        <begin position="208"/>
        <end position="209"/>
    </location>
    <ligand>
        <name>ATP</name>
        <dbReference type="ChEBI" id="CHEBI:30616"/>
    </ligand>
</feature>
<feature type="binding site" evidence="19">
    <location>
        <position position="287"/>
    </location>
    <ligand>
        <name>ATP</name>
        <dbReference type="ChEBI" id="CHEBI:30616"/>
    </ligand>
</feature>
<evidence type="ECO:0000256" key="19">
    <source>
        <dbReference type="HAMAP-Rule" id="MF_00021"/>
    </source>
</evidence>
<dbReference type="GO" id="GO:0009228">
    <property type="term" value="P:thiamine biosynthetic process"/>
    <property type="evidence" value="ECO:0007669"/>
    <property type="project" value="UniProtKB-KW"/>
</dbReference>
<dbReference type="SUPFAM" id="SSF143437">
    <property type="entry name" value="THUMP domain-like"/>
    <property type="match status" value="1"/>
</dbReference>
<dbReference type="CDD" id="cd01712">
    <property type="entry name" value="PPase_ThiI"/>
    <property type="match status" value="1"/>
</dbReference>
<organism evidence="21 22">
    <name type="scientific">Halobacillus andaensis</name>
    <dbReference type="NCBI Taxonomy" id="1176239"/>
    <lineage>
        <taxon>Bacteria</taxon>
        <taxon>Bacillati</taxon>
        <taxon>Bacillota</taxon>
        <taxon>Bacilli</taxon>
        <taxon>Bacillales</taxon>
        <taxon>Bacillaceae</taxon>
        <taxon>Halobacillus</taxon>
    </lineage>
</organism>
<comment type="pathway">
    <text evidence="2 19">Cofactor biosynthesis; thiamine diphosphate biosynthesis.</text>
</comment>
<dbReference type="RefSeq" id="WP_188375460.1">
    <property type="nucleotide sequence ID" value="NZ_BMEL01000001.1"/>
</dbReference>
<evidence type="ECO:0000313" key="21">
    <source>
        <dbReference type="EMBL" id="GGF06054.1"/>
    </source>
</evidence>
<dbReference type="AlphaFoldDB" id="A0A917AYS1"/>